<proteinExistence type="predicted"/>
<organism evidence="1 2">
    <name type="scientific">Funneliformis geosporum</name>
    <dbReference type="NCBI Taxonomy" id="1117311"/>
    <lineage>
        <taxon>Eukaryota</taxon>
        <taxon>Fungi</taxon>
        <taxon>Fungi incertae sedis</taxon>
        <taxon>Mucoromycota</taxon>
        <taxon>Glomeromycotina</taxon>
        <taxon>Glomeromycetes</taxon>
        <taxon>Glomerales</taxon>
        <taxon>Glomeraceae</taxon>
        <taxon>Funneliformis</taxon>
    </lineage>
</organism>
<gene>
    <name evidence="1" type="ORF">FWILDA_LOCUS4742</name>
</gene>
<dbReference type="AlphaFoldDB" id="A0A9W4SJP6"/>
<reference evidence="1" key="1">
    <citation type="submission" date="2022-08" db="EMBL/GenBank/DDBJ databases">
        <authorList>
            <person name="Kallberg Y."/>
            <person name="Tangrot J."/>
            <person name="Rosling A."/>
        </authorList>
    </citation>
    <scope>NUCLEOTIDE SEQUENCE</scope>
    <source>
        <strain evidence="1">Wild A</strain>
    </source>
</reference>
<dbReference type="EMBL" id="CAMKVN010000739">
    <property type="protein sequence ID" value="CAI2170766.1"/>
    <property type="molecule type" value="Genomic_DNA"/>
</dbReference>
<evidence type="ECO:0000313" key="2">
    <source>
        <dbReference type="Proteomes" id="UP001153678"/>
    </source>
</evidence>
<accession>A0A9W4SJP6</accession>
<protein>
    <submittedName>
        <fullName evidence="1">4801_t:CDS:1</fullName>
    </submittedName>
</protein>
<name>A0A9W4SJP6_9GLOM</name>
<keyword evidence="2" id="KW-1185">Reference proteome</keyword>
<dbReference type="Proteomes" id="UP001153678">
    <property type="component" value="Unassembled WGS sequence"/>
</dbReference>
<comment type="caution">
    <text evidence="1">The sequence shown here is derived from an EMBL/GenBank/DDBJ whole genome shotgun (WGS) entry which is preliminary data.</text>
</comment>
<sequence length="120" mass="14042">MRQLTRDIWPALMRTKSPGHKKISDMNTDSLIQSVKYDTQRSDYPTHQGLMLSSHIDYVWSSVDIISNFIDCKTVQLASTLTNHSIVILYVENFLEVKNNKRNILLKKVYDYDKMIEDKC</sequence>
<evidence type="ECO:0000313" key="1">
    <source>
        <dbReference type="EMBL" id="CAI2170766.1"/>
    </source>
</evidence>